<comment type="caution">
    <text evidence="1">The sequence shown here is derived from an EMBL/GenBank/DDBJ whole genome shotgun (WGS) entry which is preliminary data.</text>
</comment>
<proteinExistence type="predicted"/>
<reference evidence="1" key="1">
    <citation type="journal article" date="2012" name="Science">
        <title>Fermentation, hydrogen, and sulfur metabolism in multiple uncultivated bacterial phyla.</title>
        <authorList>
            <person name="Wrighton K.C."/>
            <person name="Thomas B.C."/>
            <person name="Sharon I."/>
            <person name="Miller C.S."/>
            <person name="Castelle C.J."/>
            <person name="VerBerkmoes N.C."/>
            <person name="Wilkins M.J."/>
            <person name="Hettich R.L."/>
            <person name="Lipton M.S."/>
            <person name="Williams K.H."/>
            <person name="Long P.E."/>
            <person name="Banfield J.F."/>
        </authorList>
    </citation>
    <scope>NUCLEOTIDE SEQUENCE [LARGE SCALE GENOMIC DNA]</scope>
</reference>
<gene>
    <name evidence="1" type="ORF">ACD_2C00153G0006</name>
</gene>
<sequence length="176" mass="21426">MPEAFNSLPYNLKSYDNHFITKQAVLEIIDFCKENARIIEAFFAKWSLAHWCIIRWSDIDHVRIKIRERIDLTEKIKLVDEIESRLQKLWIAGLRRIREDDYIRVFHDWAELDNFPLAKTKDHEIYPTTRLIIWKNVQDYFENVIRVWTSYVKTADEAPWVWKMRERILTNLTDEI</sequence>
<dbReference type="AlphaFoldDB" id="K2H115"/>
<evidence type="ECO:0000313" key="1">
    <source>
        <dbReference type="EMBL" id="EKE29535.1"/>
    </source>
</evidence>
<name>K2H115_9BACT</name>
<protein>
    <submittedName>
        <fullName evidence="1">Uncharacterized protein</fullName>
    </submittedName>
</protein>
<accession>K2H115</accession>
<dbReference type="EMBL" id="AMFJ01000153">
    <property type="protein sequence ID" value="EKE29535.1"/>
    <property type="molecule type" value="Genomic_DNA"/>
</dbReference>
<organism evidence="1">
    <name type="scientific">uncultured bacterium</name>
    <name type="common">gcode 4</name>
    <dbReference type="NCBI Taxonomy" id="1234023"/>
    <lineage>
        <taxon>Bacteria</taxon>
        <taxon>environmental samples</taxon>
    </lineage>
</organism>